<comment type="caution">
    <text evidence="2">The sequence shown here is derived from an EMBL/GenBank/DDBJ whole genome shotgun (WGS) entry which is preliminary data.</text>
</comment>
<proteinExistence type="predicted"/>
<protein>
    <recommendedName>
        <fullName evidence="1">F-box domain-containing protein</fullName>
    </recommendedName>
</protein>
<dbReference type="EMBL" id="CAJNOE010000023">
    <property type="protein sequence ID" value="CAF0751701.1"/>
    <property type="molecule type" value="Genomic_DNA"/>
</dbReference>
<evidence type="ECO:0000313" key="3">
    <source>
        <dbReference type="EMBL" id="CAF3809909.1"/>
    </source>
</evidence>
<evidence type="ECO:0000259" key="1">
    <source>
        <dbReference type="PROSITE" id="PS50181"/>
    </source>
</evidence>
<evidence type="ECO:0000313" key="2">
    <source>
        <dbReference type="EMBL" id="CAF0751701.1"/>
    </source>
</evidence>
<dbReference type="EMBL" id="CAJOBB010001108">
    <property type="protein sequence ID" value="CAF3809909.1"/>
    <property type="molecule type" value="Genomic_DNA"/>
</dbReference>
<feature type="domain" description="F-box" evidence="1">
    <location>
        <begin position="7"/>
        <end position="52"/>
    </location>
</feature>
<organism evidence="2 4">
    <name type="scientific">Adineta steineri</name>
    <dbReference type="NCBI Taxonomy" id="433720"/>
    <lineage>
        <taxon>Eukaryota</taxon>
        <taxon>Metazoa</taxon>
        <taxon>Spiralia</taxon>
        <taxon>Gnathifera</taxon>
        <taxon>Rotifera</taxon>
        <taxon>Eurotatoria</taxon>
        <taxon>Bdelloidea</taxon>
        <taxon>Adinetida</taxon>
        <taxon>Adinetidae</taxon>
        <taxon>Adineta</taxon>
    </lineage>
</organism>
<dbReference type="PROSITE" id="PS50181">
    <property type="entry name" value="FBOX"/>
    <property type="match status" value="1"/>
</dbReference>
<dbReference type="Proteomes" id="UP000663868">
    <property type="component" value="Unassembled WGS sequence"/>
</dbReference>
<evidence type="ECO:0000313" key="4">
    <source>
        <dbReference type="Proteomes" id="UP000663860"/>
    </source>
</evidence>
<gene>
    <name evidence="2" type="ORF">IZO911_LOCUS4182</name>
    <name evidence="3" type="ORF">KXQ929_LOCUS17558</name>
</gene>
<dbReference type="InterPro" id="IPR001810">
    <property type="entry name" value="F-box_dom"/>
</dbReference>
<dbReference type="Proteomes" id="UP000663860">
    <property type="component" value="Unassembled WGS sequence"/>
</dbReference>
<reference evidence="2" key="1">
    <citation type="submission" date="2021-02" db="EMBL/GenBank/DDBJ databases">
        <authorList>
            <person name="Nowell W R."/>
        </authorList>
    </citation>
    <scope>NUCLEOTIDE SEQUENCE</scope>
</reference>
<name>A0A813P9Z5_9BILA</name>
<dbReference type="AlphaFoldDB" id="A0A813P9Z5"/>
<accession>A0A813P9Z5</accession>
<sequence>MFEKNSLTLFDHLPTEIVFEIFDYLSSNDTLYGFLNLNQKYNCILLEYYADLNKFEISIKNSCFLQSILPIIQSRVEYLTITDINSCFSLDLFPNLKSVIISTAFPIYTDEITSLTTSKQFRKLTTLKIHSKILNRNAWSDTFCIYQAVFYHENAFKTFELSSNLDVKVLENTINVNIQSLTIQLSYFRSILILLENTPNLKYFDLTLSSLYFSDPLKKEFDITHIKLKKLLITLGSSINEKNFPIIAYFIKQFSSSLIHLSLNLNSIQLKENQFDGFILQQQLLNSMTQLKNFRIFVTFDKEITEIDTLLSTFQNQFWYDHHWIVGIHRQYLFTLPFHFKKLNNFIDFDEIKLSNLKTPSFLSVWPHVTSIDLSQCNDPNLNLIKQLKMNMPKLTTMILNSKLINSLDTDENVALDNVSTIHCKGEYLQNIKQWLIKIVPNTKHLVLSYEPQSTTSSSNRTVYLHKLDAYFRGQRTTRDYTYFLNIQHVEIKFTLHDVEDIYRHVLRLVREFLEMFKNLKSFIIEFHTNFSNYNSMPFTDLNKMIELLNMDRISQKYHMKHVYNYIQFIKKT</sequence>